<name>A0A8T2Q2T8_CERRI</name>
<dbReference type="OMA" id="MMSSAWN"/>
<comment type="similarity">
    <text evidence="2">Belongs to the PC-esterase family. TBL subfamily.</text>
</comment>
<sequence>MLYLLVCVPLRSMMEISKSKRMVLAMPSRWPPIAVGVVLSLFISAILTCTFGTLIVPLSESASSTPAISASPWSSSPASTVVSVPNQFLTFIIRKLYLDKVVTHAGTSVADIFWDFSSQSADHSSPSFAHSFAPTTNLTETKPRHFTYERGTVLKNVHKNSSLPPQEGVQSSSEESESSSDIIFDVKVEPFPNGTSSTVRLNSTSPTTLSASPPTRQSEFEQCDISIGKWVMDDSYPLYLPDSCPFVDEAFNCQRNGRPDSRYMRWRWAPRDCTIPRFNGTDLLERLRKKRLVFVGDSLSRNQWESMLCMLRESLVDKRRIVQITGGRISKLPGAYVFKFLDYDCKLEFYTSHYLVDQVGLNQSNYRVRLDKMDKSERRWRKADVLVFNTGHWWTADKIGEGEIMASTFVGGRDDRFQERRIVHKRLNISIAYQKALSTWADWVNAYVNPSKTTVFFRGYSPVHYIGGQWNSGGQCQDETEPIFDESFLVPYPNKMQVLDTILQAMPVPVQVLNITRLSDFRKDAHPAIYGHSSQLLTQHQDCSHWCLPGLPDIWNELLYSALTYKSY</sequence>
<evidence type="ECO:0008006" key="12">
    <source>
        <dbReference type="Google" id="ProtNLM"/>
    </source>
</evidence>
<dbReference type="GO" id="GO:0016020">
    <property type="term" value="C:membrane"/>
    <property type="evidence" value="ECO:0007669"/>
    <property type="project" value="UniProtKB-SubCell"/>
</dbReference>
<accession>A0A8T2Q2T8</accession>
<dbReference type="Pfam" id="PF13839">
    <property type="entry name" value="PC-Esterase"/>
    <property type="match status" value="1"/>
</dbReference>
<dbReference type="GO" id="GO:0005794">
    <property type="term" value="C:Golgi apparatus"/>
    <property type="evidence" value="ECO:0007669"/>
    <property type="project" value="TreeGrafter"/>
</dbReference>
<organism evidence="10 11">
    <name type="scientific">Ceratopteris richardii</name>
    <name type="common">Triangle waterfern</name>
    <dbReference type="NCBI Taxonomy" id="49495"/>
    <lineage>
        <taxon>Eukaryota</taxon>
        <taxon>Viridiplantae</taxon>
        <taxon>Streptophyta</taxon>
        <taxon>Embryophyta</taxon>
        <taxon>Tracheophyta</taxon>
        <taxon>Polypodiopsida</taxon>
        <taxon>Polypodiidae</taxon>
        <taxon>Polypodiales</taxon>
        <taxon>Pteridineae</taxon>
        <taxon>Pteridaceae</taxon>
        <taxon>Parkerioideae</taxon>
        <taxon>Ceratopteris</taxon>
    </lineage>
</organism>
<evidence type="ECO:0000256" key="7">
    <source>
        <dbReference type="SAM" id="MobiDB-lite"/>
    </source>
</evidence>
<dbReference type="Proteomes" id="UP000825935">
    <property type="component" value="Chromosome 38"/>
</dbReference>
<protein>
    <recommendedName>
        <fullName evidence="12">Trichome birefringence-like N-terminal domain-containing protein</fullName>
    </recommendedName>
</protein>
<dbReference type="GO" id="GO:0016413">
    <property type="term" value="F:O-acetyltransferase activity"/>
    <property type="evidence" value="ECO:0007669"/>
    <property type="project" value="InterPro"/>
</dbReference>
<evidence type="ECO:0000313" key="11">
    <source>
        <dbReference type="Proteomes" id="UP000825935"/>
    </source>
</evidence>
<keyword evidence="5" id="KW-1133">Transmembrane helix</keyword>
<feature type="domain" description="Trichome birefringence-like C-terminal" evidence="8">
    <location>
        <begin position="275"/>
        <end position="561"/>
    </location>
</feature>
<dbReference type="OrthoDB" id="630188at2759"/>
<dbReference type="InterPro" id="IPR029962">
    <property type="entry name" value="TBL"/>
</dbReference>
<dbReference type="InterPro" id="IPR025846">
    <property type="entry name" value="TBL_N"/>
</dbReference>
<evidence type="ECO:0000259" key="8">
    <source>
        <dbReference type="Pfam" id="PF13839"/>
    </source>
</evidence>
<feature type="region of interest" description="Disordered" evidence="7">
    <location>
        <begin position="195"/>
        <end position="217"/>
    </location>
</feature>
<evidence type="ECO:0000256" key="1">
    <source>
        <dbReference type="ARBA" id="ARBA00004167"/>
    </source>
</evidence>
<dbReference type="PANTHER" id="PTHR32285:SF213">
    <property type="entry name" value="PROTEIN TRICHOME BIREFRINGENCE-LIKE 11"/>
    <property type="match status" value="1"/>
</dbReference>
<dbReference type="AlphaFoldDB" id="A0A8T2Q2T8"/>
<keyword evidence="3" id="KW-0812">Transmembrane</keyword>
<gene>
    <name evidence="10" type="ORF">KP509_38G021300</name>
</gene>
<evidence type="ECO:0000256" key="5">
    <source>
        <dbReference type="ARBA" id="ARBA00022989"/>
    </source>
</evidence>
<feature type="compositionally biased region" description="Low complexity" evidence="7">
    <location>
        <begin position="203"/>
        <end position="215"/>
    </location>
</feature>
<keyword evidence="4" id="KW-0735">Signal-anchor</keyword>
<feature type="region of interest" description="Disordered" evidence="7">
    <location>
        <begin position="157"/>
        <end position="177"/>
    </location>
</feature>
<evidence type="ECO:0000256" key="3">
    <source>
        <dbReference type="ARBA" id="ARBA00022692"/>
    </source>
</evidence>
<dbReference type="InterPro" id="IPR026057">
    <property type="entry name" value="TBL_C"/>
</dbReference>
<evidence type="ECO:0000256" key="4">
    <source>
        <dbReference type="ARBA" id="ARBA00022968"/>
    </source>
</evidence>
<reference evidence="10" key="1">
    <citation type="submission" date="2021-08" db="EMBL/GenBank/DDBJ databases">
        <title>WGS assembly of Ceratopteris richardii.</title>
        <authorList>
            <person name="Marchant D.B."/>
            <person name="Chen G."/>
            <person name="Jenkins J."/>
            <person name="Shu S."/>
            <person name="Leebens-Mack J."/>
            <person name="Grimwood J."/>
            <person name="Schmutz J."/>
            <person name="Soltis P."/>
            <person name="Soltis D."/>
            <person name="Chen Z.-H."/>
        </authorList>
    </citation>
    <scope>NUCLEOTIDE SEQUENCE</scope>
    <source>
        <strain evidence="10">Whitten #5841</strain>
        <tissue evidence="10">Leaf</tissue>
    </source>
</reference>
<feature type="compositionally biased region" description="Polar residues" evidence="7">
    <location>
        <begin position="159"/>
        <end position="170"/>
    </location>
</feature>
<feature type="domain" description="Trichome birefringence-like N-terminal" evidence="9">
    <location>
        <begin position="221"/>
        <end position="273"/>
    </location>
</feature>
<comment type="caution">
    <text evidence="10">The sequence shown here is derived from an EMBL/GenBank/DDBJ whole genome shotgun (WGS) entry which is preliminary data.</text>
</comment>
<dbReference type="Pfam" id="PF14416">
    <property type="entry name" value="PMR5N"/>
    <property type="match status" value="1"/>
</dbReference>
<keyword evidence="6" id="KW-0472">Membrane</keyword>
<comment type="subcellular location">
    <subcellularLocation>
        <location evidence="1">Membrane</location>
        <topology evidence="1">Single-pass membrane protein</topology>
    </subcellularLocation>
</comment>
<keyword evidence="11" id="KW-1185">Reference proteome</keyword>
<evidence type="ECO:0000256" key="6">
    <source>
        <dbReference type="ARBA" id="ARBA00023136"/>
    </source>
</evidence>
<dbReference type="PANTHER" id="PTHR32285">
    <property type="entry name" value="PROTEIN TRICHOME BIREFRINGENCE-LIKE 9-RELATED"/>
    <property type="match status" value="1"/>
</dbReference>
<evidence type="ECO:0000313" key="10">
    <source>
        <dbReference type="EMBL" id="KAH7278044.1"/>
    </source>
</evidence>
<evidence type="ECO:0000259" key="9">
    <source>
        <dbReference type="Pfam" id="PF14416"/>
    </source>
</evidence>
<proteinExistence type="inferred from homology"/>
<evidence type="ECO:0000256" key="2">
    <source>
        <dbReference type="ARBA" id="ARBA00007727"/>
    </source>
</evidence>
<dbReference type="EMBL" id="CM035443">
    <property type="protein sequence ID" value="KAH7278044.1"/>
    <property type="molecule type" value="Genomic_DNA"/>
</dbReference>